<organism evidence="1 2">
    <name type="scientific">Enterobacter asburiae</name>
    <dbReference type="NCBI Taxonomy" id="61645"/>
    <lineage>
        <taxon>Bacteria</taxon>
        <taxon>Pseudomonadati</taxon>
        <taxon>Pseudomonadota</taxon>
        <taxon>Gammaproteobacteria</taxon>
        <taxon>Enterobacterales</taxon>
        <taxon>Enterobacteriaceae</taxon>
        <taxon>Enterobacter</taxon>
        <taxon>Enterobacter cloacae complex</taxon>
    </lineage>
</organism>
<sequence>MDGDEVLRLRQINGLLELFADRRDSEAWTMK</sequence>
<gene>
    <name evidence="1" type="ORF">NCTC12123_00550</name>
</gene>
<dbReference type="STRING" id="640513.Entas_1116"/>
<protein>
    <submittedName>
        <fullName evidence="1">ParB domain-containing protein nuclease</fullName>
    </submittedName>
</protein>
<proteinExistence type="predicted"/>
<dbReference type="EMBL" id="UFYI01000007">
    <property type="protein sequence ID" value="STD18381.1"/>
    <property type="molecule type" value="Genomic_DNA"/>
</dbReference>
<name>A0A376F5E0_ENTAS</name>
<reference evidence="1 2" key="1">
    <citation type="submission" date="2018-06" db="EMBL/GenBank/DDBJ databases">
        <authorList>
            <consortium name="Pathogen Informatics"/>
            <person name="Doyle S."/>
        </authorList>
    </citation>
    <scope>NUCLEOTIDE SEQUENCE [LARGE SCALE GENOMIC DNA]</scope>
    <source>
        <strain evidence="1 2">NCTC12123</strain>
    </source>
</reference>
<dbReference type="AlphaFoldDB" id="A0A376F5E0"/>
<accession>A0A376F5E0</accession>
<dbReference type="Proteomes" id="UP000255163">
    <property type="component" value="Unassembled WGS sequence"/>
</dbReference>
<evidence type="ECO:0000313" key="1">
    <source>
        <dbReference type="EMBL" id="STD18381.1"/>
    </source>
</evidence>
<evidence type="ECO:0000313" key="2">
    <source>
        <dbReference type="Proteomes" id="UP000255163"/>
    </source>
</evidence>